<evidence type="ECO:0000313" key="1">
    <source>
        <dbReference type="EMBL" id="AJC74808.1"/>
    </source>
</evidence>
<evidence type="ECO:0000313" key="2">
    <source>
        <dbReference type="Proteomes" id="UP000077469"/>
    </source>
</evidence>
<sequence length="103" mass="12186">MIQRTLASFNVILRKSFFKNELFKMSILHDRIDFRCVEDKRHSFSVPFKAITRVLICKTSNREIEIDTIEEVIFGNFKSNKSVDRAFRLLESLLKERVSCIEV</sequence>
<dbReference type="AlphaFoldDB" id="A0A0X1KU06"/>
<organism evidence="1 2">
    <name type="scientific">Pseudothermotoga hypogea DSM 11164 = NBRC 106472</name>
    <dbReference type="NCBI Taxonomy" id="1123384"/>
    <lineage>
        <taxon>Bacteria</taxon>
        <taxon>Thermotogati</taxon>
        <taxon>Thermotogota</taxon>
        <taxon>Thermotogae</taxon>
        <taxon>Thermotogales</taxon>
        <taxon>Thermotogaceae</taxon>
        <taxon>Pseudothermotoga</taxon>
    </lineage>
</organism>
<name>A0A0X1KU06_9THEM</name>
<keyword evidence="2" id="KW-1185">Reference proteome</keyword>
<proteinExistence type="predicted"/>
<protein>
    <submittedName>
        <fullName evidence="1">Uncharacterized protein</fullName>
    </submittedName>
</protein>
<dbReference type="RefSeq" id="WP_031504447.1">
    <property type="nucleotide sequence ID" value="NC_022795.1"/>
</dbReference>
<dbReference type="PaxDb" id="1123384-AJ81_06920"/>
<gene>
    <name evidence="1" type="ORF">AJ81_06920</name>
</gene>
<dbReference type="PATRIC" id="fig|1123384.7.peg.1391"/>
<reference evidence="1 2" key="1">
    <citation type="submission" date="2014-01" db="EMBL/GenBank/DDBJ databases">
        <title>Genome sequencing of Thermotog hypogea.</title>
        <authorList>
            <person name="Zhang X."/>
            <person name="Alvare G."/>
            <person name="Fristensky B."/>
            <person name="Chen L."/>
            <person name="Suen T."/>
            <person name="Chen Q."/>
            <person name="Ma K."/>
        </authorList>
    </citation>
    <scope>NUCLEOTIDE SEQUENCE [LARGE SCALE GENOMIC DNA]</scope>
    <source>
        <strain evidence="1 2">DSM 11164</strain>
    </source>
</reference>
<dbReference type="Proteomes" id="UP000077469">
    <property type="component" value="Chromosome"/>
</dbReference>
<dbReference type="EMBL" id="CP007141">
    <property type="protein sequence ID" value="AJC74808.1"/>
    <property type="molecule type" value="Genomic_DNA"/>
</dbReference>
<accession>A0A0X1KU06</accession>
<dbReference type="KEGG" id="phy:AJ81_06920"/>
<dbReference type="STRING" id="1123384.AJ81_06920"/>